<reference evidence="3 4" key="1">
    <citation type="submission" date="2019-03" db="EMBL/GenBank/DDBJ databases">
        <title>Metabolic potential of uncultured bacteria and archaea associated with petroleum seepage in deep-sea sediments.</title>
        <authorList>
            <person name="Dong X."/>
            <person name="Hubert C."/>
        </authorList>
    </citation>
    <scope>NUCLEOTIDE SEQUENCE [LARGE SCALE GENOMIC DNA]</scope>
    <source>
        <strain evidence="3">E29_bin36</strain>
    </source>
</reference>
<accession>A0A523XRI1</accession>
<gene>
    <name evidence="3" type="ORF">E3J38_03790</name>
</gene>
<evidence type="ECO:0000259" key="2">
    <source>
        <dbReference type="Pfam" id="PF12697"/>
    </source>
</evidence>
<dbReference type="PANTHER" id="PTHR37946:SF1">
    <property type="entry name" value="SLL1969 PROTEIN"/>
    <property type="match status" value="1"/>
</dbReference>
<keyword evidence="1" id="KW-0812">Transmembrane</keyword>
<proteinExistence type="predicted"/>
<sequence length="256" mass="28648">MGRAKHRLDDSSLCPRKRMTKVLLLGGILSELYALAAFQILTLTYLLLSPFHPFRTCYGRTGKQVPVLLIHGYPSNPAVLWPLVIRLRKKGFANVHAITLIPFWGSVHNWANQISRAVDGILARCRCDTIDIVAHSMGGLAAAYYLKYLGGKEKVRKFLPLATPFRGSHIAYLGPGFCTVQMRPRSRFLTELDFKPEDVPKVDIYSFRAGLDECVIPHSSPILDEPSKNIQFEYLGHASILFSEKAAQTIIQVLAL</sequence>
<name>A0A523XRI1_UNCT6</name>
<dbReference type="Pfam" id="PF12697">
    <property type="entry name" value="Abhydrolase_6"/>
    <property type="match status" value="1"/>
</dbReference>
<dbReference type="AlphaFoldDB" id="A0A523XRI1"/>
<evidence type="ECO:0000256" key="1">
    <source>
        <dbReference type="SAM" id="Phobius"/>
    </source>
</evidence>
<keyword evidence="1" id="KW-1133">Transmembrane helix</keyword>
<comment type="caution">
    <text evidence="3">The sequence shown here is derived from an EMBL/GenBank/DDBJ whole genome shotgun (WGS) entry which is preliminary data.</text>
</comment>
<feature type="transmembrane region" description="Helical" evidence="1">
    <location>
        <begin position="21"/>
        <end position="48"/>
    </location>
</feature>
<dbReference type="Proteomes" id="UP000315534">
    <property type="component" value="Unassembled WGS sequence"/>
</dbReference>
<dbReference type="Gene3D" id="3.40.50.1820">
    <property type="entry name" value="alpha/beta hydrolase"/>
    <property type="match status" value="1"/>
</dbReference>
<dbReference type="EMBL" id="SOIP01000233">
    <property type="protein sequence ID" value="TET81489.1"/>
    <property type="molecule type" value="Genomic_DNA"/>
</dbReference>
<protein>
    <submittedName>
        <fullName evidence="3">Alpha/beta fold hydrolase</fullName>
    </submittedName>
</protein>
<dbReference type="SUPFAM" id="SSF53474">
    <property type="entry name" value="alpha/beta-Hydrolases"/>
    <property type="match status" value="1"/>
</dbReference>
<dbReference type="GO" id="GO:0016787">
    <property type="term" value="F:hydrolase activity"/>
    <property type="evidence" value="ECO:0007669"/>
    <property type="project" value="UniProtKB-KW"/>
</dbReference>
<organism evidence="3 4">
    <name type="scientific">candidate division TA06 bacterium</name>
    <dbReference type="NCBI Taxonomy" id="2250710"/>
    <lineage>
        <taxon>Bacteria</taxon>
        <taxon>Bacteria division TA06</taxon>
    </lineage>
</organism>
<evidence type="ECO:0000313" key="3">
    <source>
        <dbReference type="EMBL" id="TET81489.1"/>
    </source>
</evidence>
<feature type="domain" description="AB hydrolase-1" evidence="2">
    <location>
        <begin position="67"/>
        <end position="192"/>
    </location>
</feature>
<dbReference type="InterPro" id="IPR000073">
    <property type="entry name" value="AB_hydrolase_1"/>
</dbReference>
<keyword evidence="1" id="KW-0472">Membrane</keyword>
<keyword evidence="3" id="KW-0378">Hydrolase</keyword>
<dbReference type="InterPro" id="IPR029058">
    <property type="entry name" value="AB_hydrolase_fold"/>
</dbReference>
<dbReference type="PANTHER" id="PTHR37946">
    <property type="entry name" value="SLL1969 PROTEIN"/>
    <property type="match status" value="1"/>
</dbReference>
<evidence type="ECO:0000313" key="4">
    <source>
        <dbReference type="Proteomes" id="UP000315534"/>
    </source>
</evidence>